<keyword evidence="1" id="KW-1133">Transmembrane helix</keyword>
<keyword evidence="1" id="KW-0812">Transmembrane</keyword>
<evidence type="ECO:0000313" key="3">
    <source>
        <dbReference type="Proteomes" id="UP000054815"/>
    </source>
</evidence>
<protein>
    <submittedName>
        <fullName evidence="2">Uncharacterized protein</fullName>
    </submittedName>
</protein>
<evidence type="ECO:0000313" key="2">
    <source>
        <dbReference type="EMBL" id="KRX94423.1"/>
    </source>
</evidence>
<accession>A0A0V0Y2M2</accession>
<gene>
    <name evidence="2" type="ORF">T4E_2086</name>
</gene>
<sequence length="128" mass="14818">MKKKKIQYNTKPDIHNIIHTRKSPGLDGRAIPTFFSGSFYDVAFLGFYSLSISFVFQNRIPPALDGRTTATLASGSYMMRIYILSSLVCFVVLPSLAFTRFQFHLFSKIESRLRWTDERLSRWFPDHG</sequence>
<dbReference type="AlphaFoldDB" id="A0A0V0Y2M2"/>
<dbReference type="EMBL" id="JYDU01000072">
    <property type="protein sequence ID" value="KRX94423.1"/>
    <property type="molecule type" value="Genomic_DNA"/>
</dbReference>
<organism evidence="2 3">
    <name type="scientific">Trichinella pseudospiralis</name>
    <name type="common">Parasitic roundworm</name>
    <dbReference type="NCBI Taxonomy" id="6337"/>
    <lineage>
        <taxon>Eukaryota</taxon>
        <taxon>Metazoa</taxon>
        <taxon>Ecdysozoa</taxon>
        <taxon>Nematoda</taxon>
        <taxon>Enoplea</taxon>
        <taxon>Dorylaimia</taxon>
        <taxon>Trichinellida</taxon>
        <taxon>Trichinellidae</taxon>
        <taxon>Trichinella</taxon>
    </lineage>
</organism>
<keyword evidence="1" id="KW-0472">Membrane</keyword>
<evidence type="ECO:0000256" key="1">
    <source>
        <dbReference type="SAM" id="Phobius"/>
    </source>
</evidence>
<feature type="transmembrane region" description="Helical" evidence="1">
    <location>
        <begin position="39"/>
        <end position="57"/>
    </location>
</feature>
<feature type="transmembrane region" description="Helical" evidence="1">
    <location>
        <begin position="77"/>
        <end position="98"/>
    </location>
</feature>
<dbReference type="Proteomes" id="UP000054815">
    <property type="component" value="Unassembled WGS sequence"/>
</dbReference>
<proteinExistence type="predicted"/>
<comment type="caution">
    <text evidence="2">The sequence shown here is derived from an EMBL/GenBank/DDBJ whole genome shotgun (WGS) entry which is preliminary data.</text>
</comment>
<reference evidence="2 3" key="1">
    <citation type="submission" date="2015-01" db="EMBL/GenBank/DDBJ databases">
        <title>Evolution of Trichinella species and genotypes.</title>
        <authorList>
            <person name="Korhonen P.K."/>
            <person name="Edoardo P."/>
            <person name="Giuseppe L.R."/>
            <person name="Gasser R.B."/>
        </authorList>
    </citation>
    <scope>NUCLEOTIDE SEQUENCE [LARGE SCALE GENOMIC DNA]</scope>
    <source>
        <strain evidence="2">ISS141</strain>
    </source>
</reference>
<name>A0A0V0Y2M2_TRIPS</name>